<evidence type="ECO:0008006" key="4">
    <source>
        <dbReference type="Google" id="ProtNLM"/>
    </source>
</evidence>
<evidence type="ECO:0000313" key="2">
    <source>
        <dbReference type="EMBL" id="BCZ44233.1"/>
    </source>
</evidence>
<feature type="coiled-coil region" evidence="1">
    <location>
        <begin position="824"/>
        <end position="879"/>
    </location>
</feature>
<keyword evidence="1" id="KW-0175">Coiled coil</keyword>
<accession>A0ABN6IRR7</accession>
<dbReference type="Proteomes" id="UP000824633">
    <property type="component" value="Chromosome"/>
</dbReference>
<feature type="coiled-coil region" evidence="1">
    <location>
        <begin position="693"/>
        <end position="720"/>
    </location>
</feature>
<evidence type="ECO:0000256" key="1">
    <source>
        <dbReference type="SAM" id="Coils"/>
    </source>
</evidence>
<feature type="coiled-coil region" evidence="1">
    <location>
        <begin position="221"/>
        <end position="293"/>
    </location>
</feature>
<dbReference type="RefSeq" id="WP_224035932.1">
    <property type="nucleotide sequence ID" value="NZ_AP024849.1"/>
</dbReference>
<name>A0ABN6IRR7_9CLOT</name>
<keyword evidence="3" id="KW-1185">Reference proteome</keyword>
<protein>
    <recommendedName>
        <fullName evidence="4">DUF4145 domain-containing protein</fullName>
    </recommendedName>
</protein>
<evidence type="ECO:0000313" key="3">
    <source>
        <dbReference type="Proteomes" id="UP000824633"/>
    </source>
</evidence>
<organism evidence="2 3">
    <name type="scientific">Clostridium gelidum</name>
    <dbReference type="NCBI Taxonomy" id="704125"/>
    <lineage>
        <taxon>Bacteria</taxon>
        <taxon>Bacillati</taxon>
        <taxon>Bacillota</taxon>
        <taxon>Clostridia</taxon>
        <taxon>Eubacteriales</taxon>
        <taxon>Clostridiaceae</taxon>
        <taxon>Clostridium</taxon>
    </lineage>
</organism>
<reference evidence="3" key="1">
    <citation type="submission" date="2021-07" db="EMBL/GenBank/DDBJ databases">
        <title>Complete genome sequencing of a Clostridium isolate.</title>
        <authorList>
            <person name="Ueki A."/>
            <person name="Tonouchi A."/>
        </authorList>
    </citation>
    <scope>NUCLEOTIDE SEQUENCE [LARGE SCALE GENOMIC DNA]</scope>
    <source>
        <strain evidence="3">C5S11</strain>
    </source>
</reference>
<sequence length="881" mass="103517">MGYSDSNFIYLKTTSMEKYYDNLVKAEYICEYFPMITKIIVRKVIEGVLKDIAEKHTLEGNVAAWDLLNSIKLNSKFSVPDEIYNSIEIILVNGYEHASHNNKNKKNSKHPIEVLETIHKILCWYLKETESQKIMLIKDLSFKAPSTIEYGQKEINKIKDDISLKDNQINNLRQKIIGLGSQWNRISEINEVIIIIKEEKAYLESIQISLTKKVQGQKDQVADVENNHKAIIKKSEKLKENCNEIQELIFSTESQLVKAEIQKQELKNLVNKLDEKDQAIRRIEQTLDEELSTVRKAYENLAKLSTQYQDILETIEFSYDKELQKILEAKTNNVTMQISFEDRIFNENIINYTKNIGEAKRKILIVKELLNETIKREIKYELFYKGFFKLKDKELRIIYTMITNIDNTSNLISKTRELLSNSSEDKFLESINKNLKELKNVNDDEIRLVLYYKLIKLSQVSLGNIYNRRQFIHALDTIVDKAYETLMSKKDFKGRIRKLDAISAYYLEKLILNLKSKNSNLQINDELTDKIYKNIINLKQSVENIEKEKIYYDKFNLDTMSETALKSSIKLHVYDFILIMVDLGGIFSYKDIAAIIFEVDRLIVQRPALKIYEEETLTTNFSNEYFIIRLFLCSEATFFSQKQQEDLAPLLVIVIMSINLISDNCEIGLESYNSMVDLWKRKQQTYNDIYIEKKDQGSELELLIKEKSELELNYGNLLESYDTLVRDYNNYDEEFKNIVINSEKIILLPSYTDYYKLLSKKEVVENNIDEAKNKFGTLKSILSPGVWKDQANKIINESNILELEKSLIEEAKEKPYFKKEYKVFEDLKTKIEDTNELINKEKENIKNKDSLIDNMNTKINEFQRQLNKIKELYSDIEEGYY</sequence>
<proteinExistence type="predicted"/>
<gene>
    <name evidence="2" type="ORF">psyc5s11_03000</name>
</gene>
<dbReference type="EMBL" id="AP024849">
    <property type="protein sequence ID" value="BCZ44233.1"/>
    <property type="molecule type" value="Genomic_DNA"/>
</dbReference>